<protein>
    <recommendedName>
        <fullName evidence="3">Thymidylate kinase</fullName>
    </recommendedName>
</protein>
<evidence type="ECO:0008006" key="3">
    <source>
        <dbReference type="Google" id="ProtNLM"/>
    </source>
</evidence>
<evidence type="ECO:0000313" key="1">
    <source>
        <dbReference type="EMBL" id="RKS53953.1"/>
    </source>
</evidence>
<organism evidence="1 2">
    <name type="scientific">Gillisia mitskevichiae</name>
    <dbReference type="NCBI Taxonomy" id="270921"/>
    <lineage>
        <taxon>Bacteria</taxon>
        <taxon>Pseudomonadati</taxon>
        <taxon>Bacteroidota</taxon>
        <taxon>Flavobacteriia</taxon>
        <taxon>Flavobacteriales</taxon>
        <taxon>Flavobacteriaceae</taxon>
        <taxon>Gillisia</taxon>
    </lineage>
</organism>
<dbReference type="OrthoDB" id="656161at2"/>
<proteinExistence type="predicted"/>
<dbReference type="InterPro" id="IPR027417">
    <property type="entry name" value="P-loop_NTPase"/>
</dbReference>
<gene>
    <name evidence="1" type="ORF">BC962_2220</name>
</gene>
<dbReference type="Proteomes" id="UP000276282">
    <property type="component" value="Unassembled WGS sequence"/>
</dbReference>
<dbReference type="Gene3D" id="3.40.50.300">
    <property type="entry name" value="P-loop containing nucleotide triphosphate hydrolases"/>
    <property type="match status" value="1"/>
</dbReference>
<evidence type="ECO:0000313" key="2">
    <source>
        <dbReference type="Proteomes" id="UP000276282"/>
    </source>
</evidence>
<dbReference type="AlphaFoldDB" id="A0A495PTL4"/>
<dbReference type="RefSeq" id="WP_121346016.1">
    <property type="nucleotide sequence ID" value="NZ_RBLG01000002.1"/>
</dbReference>
<accession>A0A495PTL4</accession>
<name>A0A495PTL4_9FLAO</name>
<comment type="caution">
    <text evidence="1">The sequence shown here is derived from an EMBL/GenBank/DDBJ whole genome shotgun (WGS) entry which is preliminary data.</text>
</comment>
<dbReference type="SUPFAM" id="SSF52540">
    <property type="entry name" value="P-loop containing nucleoside triphosphate hydrolases"/>
    <property type="match status" value="1"/>
</dbReference>
<keyword evidence="2" id="KW-1185">Reference proteome</keyword>
<dbReference type="EMBL" id="RBLG01000002">
    <property type="protein sequence ID" value="RKS53953.1"/>
    <property type="molecule type" value="Genomic_DNA"/>
</dbReference>
<sequence>MARIIEICGSPGVGKSTIFKELEKISENGDAWETVSNKNPMGEKSHLEFLEELLSELKKGRRPINSRVSKLEDSFSFIKRIYRKFKLGRNFTDLYILKQAGERFVSKYPKYVDACWKNIFYKQGSSSNGMDLRFEKAEFIYLIMKKFQILMEKKDDKTFIIDEGLINMIDRGLYKSNNIIDEKVEIKDLLDTMPWPNGIVYLYTDLVENAKRIKYRTDIRDMHKGLTSKEIIEFSAASRQRIVTAIEYVKECGCPVLVLDSTESIRDNALRIVEFIKNEFHEIPVKGILQNRY</sequence>
<reference evidence="1 2" key="1">
    <citation type="submission" date="2018-10" db="EMBL/GenBank/DDBJ databases">
        <title>Genomic Encyclopedia of Archaeal and Bacterial Type Strains, Phase II (KMG-II): from individual species to whole genera.</title>
        <authorList>
            <person name="Goeker M."/>
        </authorList>
    </citation>
    <scope>NUCLEOTIDE SEQUENCE [LARGE SCALE GENOMIC DNA]</scope>
    <source>
        <strain evidence="1 2">DSM 19839</strain>
    </source>
</reference>